<dbReference type="RefSeq" id="WP_225912264.1">
    <property type="nucleotide sequence ID" value="NZ_CAWNNC010000001.1"/>
</dbReference>
<reference evidence="1 2" key="1">
    <citation type="submission" date="2017-11" db="EMBL/GenBank/DDBJ databases">
        <title>Complete genome of a free-living desiccation-tolerant cyanobacterium and its photosynthetic adaptation to extreme terrestrial habitat.</title>
        <authorList>
            <person name="Shang J."/>
        </authorList>
    </citation>
    <scope>NUCLEOTIDE SEQUENCE [LARGE SCALE GENOMIC DNA]</scope>
    <source>
        <strain evidence="1 2">CCNUN1</strain>
    </source>
</reference>
<dbReference type="InterPro" id="IPR029060">
    <property type="entry name" value="PIN-like_dom_sf"/>
</dbReference>
<gene>
    <name evidence="1" type="ORF">COO91_07858</name>
</gene>
<dbReference type="Proteomes" id="UP000232003">
    <property type="component" value="Chromosome"/>
</dbReference>
<evidence type="ECO:0000313" key="2">
    <source>
        <dbReference type="Proteomes" id="UP000232003"/>
    </source>
</evidence>
<accession>A0A2K8T264</accession>
<organism evidence="1 2">
    <name type="scientific">Nostoc flagelliforme CCNUN1</name>
    <dbReference type="NCBI Taxonomy" id="2038116"/>
    <lineage>
        <taxon>Bacteria</taxon>
        <taxon>Bacillati</taxon>
        <taxon>Cyanobacteriota</taxon>
        <taxon>Cyanophyceae</taxon>
        <taxon>Nostocales</taxon>
        <taxon>Nostocaceae</taxon>
        <taxon>Nostoc</taxon>
    </lineage>
</organism>
<dbReference type="EMBL" id="CP024785">
    <property type="protein sequence ID" value="AUB41787.1"/>
    <property type="molecule type" value="Genomic_DNA"/>
</dbReference>
<dbReference type="KEGG" id="nfl:COO91_07858"/>
<dbReference type="AlphaFoldDB" id="A0A2K8T264"/>
<sequence>MRYVYDTNIFIYYLADEPTVNSFFTEEFLNLHEVLISPIIHIELLVVVHSNDLTS</sequence>
<dbReference type="SUPFAM" id="SSF88723">
    <property type="entry name" value="PIN domain-like"/>
    <property type="match status" value="1"/>
</dbReference>
<evidence type="ECO:0000313" key="1">
    <source>
        <dbReference type="EMBL" id="AUB41787.1"/>
    </source>
</evidence>
<dbReference type="Gene3D" id="3.40.50.1010">
    <property type="entry name" value="5'-nuclease"/>
    <property type="match status" value="1"/>
</dbReference>
<proteinExistence type="predicted"/>
<protein>
    <submittedName>
        <fullName evidence="1">PIN domain-like</fullName>
    </submittedName>
</protein>
<keyword evidence="2" id="KW-1185">Reference proteome</keyword>
<name>A0A2K8T264_9NOSO</name>